<keyword evidence="1" id="KW-0450">Lipoyl</keyword>
<dbReference type="SUPFAM" id="SSF51230">
    <property type="entry name" value="Single hybrid motif"/>
    <property type="match status" value="1"/>
</dbReference>
<dbReference type="InterPro" id="IPR011053">
    <property type="entry name" value="Single_hybrid_motif"/>
</dbReference>
<proteinExistence type="predicted"/>
<dbReference type="InterPro" id="IPR000089">
    <property type="entry name" value="Biotin_lipoyl"/>
</dbReference>
<dbReference type="InterPro" id="IPR033753">
    <property type="entry name" value="GCV_H/Fam206"/>
</dbReference>
<reference evidence="3 4" key="1">
    <citation type="submission" date="2017-05" db="EMBL/GenBank/DDBJ databases">
        <title>The Genome Sequence of Enterococcus faecium 2D5_DIV0622.</title>
        <authorList>
            <consortium name="The Broad Institute Genomics Platform"/>
            <consortium name="The Broad Institute Genomic Center for Infectious Diseases"/>
            <person name="Earl A."/>
            <person name="Manson A."/>
            <person name="Schwartman J."/>
            <person name="Gilmore M."/>
            <person name="Abouelleil A."/>
            <person name="Cao P."/>
            <person name="Chapman S."/>
            <person name="Cusick C."/>
            <person name="Shea T."/>
            <person name="Young S."/>
            <person name="Neafsey D."/>
            <person name="Nusbaum C."/>
            <person name="Birren B."/>
        </authorList>
    </citation>
    <scope>NUCLEOTIDE SEQUENCE [LARGE SCALE GENOMIC DNA]</scope>
    <source>
        <strain evidence="3 4">2D5_DIV0622</strain>
    </source>
</reference>
<dbReference type="PROSITE" id="PS50968">
    <property type="entry name" value="BIOTINYL_LIPOYL"/>
    <property type="match status" value="1"/>
</dbReference>
<dbReference type="PANTHER" id="PTHR11715">
    <property type="entry name" value="GLYCINE CLEAVAGE SYSTEM H PROTEIN"/>
    <property type="match status" value="1"/>
</dbReference>
<dbReference type="GO" id="GO:0005737">
    <property type="term" value="C:cytoplasm"/>
    <property type="evidence" value="ECO:0007669"/>
    <property type="project" value="TreeGrafter"/>
</dbReference>
<evidence type="ECO:0000313" key="4">
    <source>
        <dbReference type="Proteomes" id="UP000196503"/>
    </source>
</evidence>
<dbReference type="InterPro" id="IPR002930">
    <property type="entry name" value="GCV_H"/>
</dbReference>
<dbReference type="Proteomes" id="UP000196503">
    <property type="component" value="Unassembled WGS sequence"/>
</dbReference>
<feature type="domain" description="Lipoyl-binding" evidence="2">
    <location>
        <begin position="20"/>
        <end position="98"/>
    </location>
</feature>
<dbReference type="GO" id="GO:0009249">
    <property type="term" value="P:protein lipoylation"/>
    <property type="evidence" value="ECO:0007669"/>
    <property type="project" value="TreeGrafter"/>
</dbReference>
<protein>
    <recommendedName>
        <fullName evidence="2">Lipoyl-binding domain-containing protein</fullName>
    </recommendedName>
</protein>
<dbReference type="GO" id="GO:0019464">
    <property type="term" value="P:glycine decarboxylation via glycine cleavage system"/>
    <property type="evidence" value="ECO:0007669"/>
    <property type="project" value="InterPro"/>
</dbReference>
<dbReference type="EMBL" id="NIBL01000003">
    <property type="protein sequence ID" value="OUZ15075.1"/>
    <property type="molecule type" value="Genomic_DNA"/>
</dbReference>
<dbReference type="AlphaFoldDB" id="A0A200HSR1"/>
<comment type="caution">
    <text evidence="3">The sequence shown here is derived from an EMBL/GenBank/DDBJ whole genome shotgun (WGS) entry which is preliminary data.</text>
</comment>
<name>A0A200HSR1_9ENTE</name>
<dbReference type="Gene3D" id="2.40.50.100">
    <property type="match status" value="1"/>
</dbReference>
<accession>A0A200HSR1</accession>
<evidence type="ECO:0000256" key="1">
    <source>
        <dbReference type="ARBA" id="ARBA00022823"/>
    </source>
</evidence>
<evidence type="ECO:0000259" key="2">
    <source>
        <dbReference type="PROSITE" id="PS50968"/>
    </source>
</evidence>
<gene>
    <name evidence="3" type="ORF">A5869_002182</name>
</gene>
<evidence type="ECO:0000313" key="3">
    <source>
        <dbReference type="EMBL" id="OUZ15075.1"/>
    </source>
</evidence>
<dbReference type="PANTHER" id="PTHR11715:SF3">
    <property type="entry name" value="GLYCINE CLEAVAGE SYSTEM H PROTEIN-RELATED"/>
    <property type="match status" value="1"/>
</dbReference>
<dbReference type="CDD" id="cd06848">
    <property type="entry name" value="GCS_H"/>
    <property type="match status" value="1"/>
</dbReference>
<organism evidence="3 4">
    <name type="scientific">Enterococcus cecorum</name>
    <dbReference type="NCBI Taxonomy" id="44008"/>
    <lineage>
        <taxon>Bacteria</taxon>
        <taxon>Bacillati</taxon>
        <taxon>Bacillota</taxon>
        <taxon>Bacilli</taxon>
        <taxon>Lactobacillales</taxon>
        <taxon>Enterococcaceae</taxon>
        <taxon>Enterococcus</taxon>
    </lineage>
</organism>
<sequence length="109" mass="12127">MEKQCLKLKGDLWILFNGNEYCVGLTKKAQDDLGKVTYASFPKVEAKVQAGMPVVEVEAEKAVCEFSSPLNGVISSVNDHLEDLNAEDEMKAWLFSLKDVDPDEFTRLG</sequence>
<dbReference type="RefSeq" id="WP_087663705.1">
    <property type="nucleotide sequence ID" value="NZ_NIBL01000003.1"/>
</dbReference>
<dbReference type="Pfam" id="PF01597">
    <property type="entry name" value="GCV_H"/>
    <property type="match status" value="1"/>
</dbReference>
<dbReference type="GO" id="GO:0005960">
    <property type="term" value="C:glycine cleavage complex"/>
    <property type="evidence" value="ECO:0007669"/>
    <property type="project" value="InterPro"/>
</dbReference>